<organism evidence="2 3">
    <name type="scientific">Candidatus Segetimicrobium genomatis</name>
    <dbReference type="NCBI Taxonomy" id="2569760"/>
    <lineage>
        <taxon>Bacteria</taxon>
        <taxon>Bacillati</taxon>
        <taxon>Candidatus Sysuimicrobiota</taxon>
        <taxon>Candidatus Sysuimicrobiia</taxon>
        <taxon>Candidatus Sysuimicrobiales</taxon>
        <taxon>Candidatus Segetimicrobiaceae</taxon>
        <taxon>Candidatus Segetimicrobium</taxon>
    </lineage>
</organism>
<keyword evidence="1" id="KW-0472">Membrane</keyword>
<accession>A0A537L5R9</accession>
<evidence type="ECO:0008006" key="4">
    <source>
        <dbReference type="Google" id="ProtNLM"/>
    </source>
</evidence>
<comment type="caution">
    <text evidence="2">The sequence shown here is derived from an EMBL/GenBank/DDBJ whole genome shotgun (WGS) entry which is preliminary data.</text>
</comment>
<dbReference type="Proteomes" id="UP000319353">
    <property type="component" value="Unassembled WGS sequence"/>
</dbReference>
<feature type="transmembrane region" description="Helical" evidence="1">
    <location>
        <begin position="190"/>
        <end position="207"/>
    </location>
</feature>
<proteinExistence type="predicted"/>
<feature type="transmembrane region" description="Helical" evidence="1">
    <location>
        <begin position="324"/>
        <end position="344"/>
    </location>
</feature>
<sequence length="449" mass="47641">MASWIESPGGLVCLFALGLAIRLVLARHSGGLQFDVSLFRQWSDRLVLRGPAHFYEPGYFADYPPGYLYVLLALGKASRVMSGEPPSLALLKLPAIIADLGVAALALLLAARLTPSGGTRRAPIRATAAAAILLNPGLILVSAVWGQVDSLLALLVLAGIYAIAAGPPRVLREACGVGLLAIAFATKPQALLALPAIVVVLARRYLVDGASASRAWSTIVARVGLLVVFAVAVVVAMFQPFGVGPTAIPRFYHDAGSLYSLTSLWAFNAWGAAGFYRPDIGPGAVTVGGIAAFHLGLTAFALGTIAVAARSWRSLARRVDESAVALFGAVAVMCLGFALLTRMHERYLYLAVAGLAPFVGVRPFRWALAILSVCFLLNLHFVYVFYSQHSSPPGDAWTIQPVYDVVFGTAKDAWQRKALSMVTATACLAVACRGWRSLDRRADAIARQS</sequence>
<dbReference type="AlphaFoldDB" id="A0A537L5R9"/>
<feature type="transmembrane region" description="Helical" evidence="1">
    <location>
        <begin position="219"/>
        <end position="238"/>
    </location>
</feature>
<protein>
    <recommendedName>
        <fullName evidence="4">DUF2029 domain-containing protein</fullName>
    </recommendedName>
</protein>
<gene>
    <name evidence="2" type="ORF">E6H01_05775</name>
</gene>
<evidence type="ECO:0000313" key="3">
    <source>
        <dbReference type="Proteomes" id="UP000319353"/>
    </source>
</evidence>
<reference evidence="2 3" key="1">
    <citation type="journal article" date="2019" name="Nat. Microbiol.">
        <title>Mediterranean grassland soil C-N compound turnover is dependent on rainfall and depth, and is mediated by genomically divergent microorganisms.</title>
        <authorList>
            <person name="Diamond S."/>
            <person name="Andeer P.F."/>
            <person name="Li Z."/>
            <person name="Crits-Christoph A."/>
            <person name="Burstein D."/>
            <person name="Anantharaman K."/>
            <person name="Lane K.R."/>
            <person name="Thomas B.C."/>
            <person name="Pan C."/>
            <person name="Northen T.R."/>
            <person name="Banfield J.F."/>
        </authorList>
    </citation>
    <scope>NUCLEOTIDE SEQUENCE [LARGE SCALE GENOMIC DNA]</scope>
    <source>
        <strain evidence="2">NP_4</strain>
    </source>
</reference>
<feature type="transmembrane region" description="Helical" evidence="1">
    <location>
        <begin position="122"/>
        <end position="145"/>
    </location>
</feature>
<feature type="transmembrane region" description="Helical" evidence="1">
    <location>
        <begin position="288"/>
        <end position="312"/>
    </location>
</feature>
<dbReference type="EMBL" id="VBAL01000064">
    <property type="protein sequence ID" value="TMJ03097.1"/>
    <property type="molecule type" value="Genomic_DNA"/>
</dbReference>
<feature type="transmembrane region" description="Helical" evidence="1">
    <location>
        <begin position="89"/>
        <end position="110"/>
    </location>
</feature>
<feature type="transmembrane region" description="Helical" evidence="1">
    <location>
        <begin position="151"/>
        <end position="170"/>
    </location>
</feature>
<feature type="transmembrane region" description="Helical" evidence="1">
    <location>
        <begin position="364"/>
        <end position="386"/>
    </location>
</feature>
<name>A0A537L5R9_9BACT</name>
<evidence type="ECO:0000313" key="2">
    <source>
        <dbReference type="EMBL" id="TMJ03097.1"/>
    </source>
</evidence>
<dbReference type="UniPathway" id="UPA00378"/>
<keyword evidence="1" id="KW-1133">Transmembrane helix</keyword>
<evidence type="ECO:0000256" key="1">
    <source>
        <dbReference type="SAM" id="Phobius"/>
    </source>
</evidence>
<keyword evidence="1" id="KW-0812">Transmembrane</keyword>